<dbReference type="CDD" id="cd08497">
    <property type="entry name" value="MbnE-like"/>
    <property type="match status" value="1"/>
</dbReference>
<reference evidence="5" key="1">
    <citation type="submission" date="2024-06" db="EMBL/GenBank/DDBJ databases">
        <title>Methylostella associata gen. nov., sp. nov., a novel Ancalomicrobiaceae-affiliated facultatively methylotrophic bacteria that feed on methanotrophs of the genus Methylococcus.</title>
        <authorList>
            <person name="Saltykova V."/>
            <person name="Danilova O.V."/>
            <person name="Oshkin I.Y."/>
            <person name="Belova S.E."/>
            <person name="Pimenov N.V."/>
            <person name="Dedysh S.N."/>
        </authorList>
    </citation>
    <scope>NUCLEOTIDE SEQUENCE</scope>
    <source>
        <strain evidence="5">S20</strain>
    </source>
</reference>
<evidence type="ECO:0000256" key="3">
    <source>
        <dbReference type="ARBA" id="ARBA00022729"/>
    </source>
</evidence>
<keyword evidence="3" id="KW-0732">Signal</keyword>
<evidence type="ECO:0000313" key="5">
    <source>
        <dbReference type="EMBL" id="XBY43933.1"/>
    </source>
</evidence>
<organism evidence="5">
    <name type="scientific">Methyloraptor flagellatus</name>
    <dbReference type="NCBI Taxonomy" id="3162530"/>
    <lineage>
        <taxon>Bacteria</taxon>
        <taxon>Pseudomonadati</taxon>
        <taxon>Pseudomonadota</taxon>
        <taxon>Alphaproteobacteria</taxon>
        <taxon>Hyphomicrobiales</taxon>
        <taxon>Ancalomicrobiaceae</taxon>
        <taxon>Methyloraptor</taxon>
    </lineage>
</organism>
<dbReference type="InterPro" id="IPR039424">
    <property type="entry name" value="SBP_5"/>
</dbReference>
<dbReference type="GO" id="GO:0043190">
    <property type="term" value="C:ATP-binding cassette (ABC) transporter complex"/>
    <property type="evidence" value="ECO:0007669"/>
    <property type="project" value="InterPro"/>
</dbReference>
<evidence type="ECO:0000256" key="2">
    <source>
        <dbReference type="ARBA" id="ARBA00005695"/>
    </source>
</evidence>
<proteinExistence type="inferred from homology"/>
<dbReference type="EMBL" id="CP158568">
    <property type="protein sequence ID" value="XBY43933.1"/>
    <property type="molecule type" value="Genomic_DNA"/>
</dbReference>
<dbReference type="GO" id="GO:1904680">
    <property type="term" value="F:peptide transmembrane transporter activity"/>
    <property type="evidence" value="ECO:0007669"/>
    <property type="project" value="TreeGrafter"/>
</dbReference>
<dbReference type="InterPro" id="IPR030678">
    <property type="entry name" value="Peptide/Ni-bd"/>
</dbReference>
<protein>
    <submittedName>
        <fullName evidence="5">Extracellular solute-binding protein</fullName>
    </submittedName>
</protein>
<name>A0AAU7XB76_9HYPH</name>
<dbReference type="Gene3D" id="3.40.190.10">
    <property type="entry name" value="Periplasmic binding protein-like II"/>
    <property type="match status" value="1"/>
</dbReference>
<dbReference type="InterPro" id="IPR000914">
    <property type="entry name" value="SBP_5_dom"/>
</dbReference>
<dbReference type="SUPFAM" id="SSF53850">
    <property type="entry name" value="Periplasmic binding protein-like II"/>
    <property type="match status" value="1"/>
</dbReference>
<gene>
    <name evidence="5" type="ORF">ABS361_18000</name>
</gene>
<feature type="domain" description="Solute-binding protein family 5" evidence="4">
    <location>
        <begin position="119"/>
        <end position="530"/>
    </location>
</feature>
<dbReference type="GO" id="GO:0030288">
    <property type="term" value="C:outer membrane-bounded periplasmic space"/>
    <property type="evidence" value="ECO:0007669"/>
    <property type="project" value="TreeGrafter"/>
</dbReference>
<dbReference type="GO" id="GO:0042884">
    <property type="term" value="P:microcin transport"/>
    <property type="evidence" value="ECO:0007669"/>
    <property type="project" value="TreeGrafter"/>
</dbReference>
<dbReference type="PIRSF" id="PIRSF002741">
    <property type="entry name" value="MppA"/>
    <property type="match status" value="1"/>
</dbReference>
<evidence type="ECO:0000256" key="1">
    <source>
        <dbReference type="ARBA" id="ARBA00004418"/>
    </source>
</evidence>
<accession>A0AAU7XB76</accession>
<evidence type="ECO:0000259" key="4">
    <source>
        <dbReference type="Pfam" id="PF00496"/>
    </source>
</evidence>
<sequence>MRHSAPRSICPHPIRSATLAILGFAAAFILPAGPSHAEDLPWRHGAALLGELKYPPDFKRFDYVNPDAPKGGTLRLSTDGTFDSFNPLIPKGNPAAGVGLIYEQLMTPSLDEVSTEYGEIAEALQYPPDFAWAKYRLRPEAKWHDGKPITPDDVVWSFEATVANNPSQAFYYRHVKKVEATGEHEVTFTFDQTGNRELPQIIGQLTVLPKHWWTGTGPDGQKRDITRTTLEIPLGSGPYRLKEFSPGRSVTYERVKDYWGKDLAVNVGQNNFDQIRYEYFRDDQVELEAFKGDNYDARFENSAKNWATAYDFPARQQGRVVLEKLTERGSGVMVGFVPNLRRPIFQDPRVRQALNLAMPFEDMNRTTFFGQYERISSYFYPTELGATGVPQGAELAMLNEAKDKGPIPAEVFTKPYMNPVAADATAERTNLREALKLLGEAGWTIEGTKLVNAKKEPFRIEFLMNGPTFERVGVRYREQLAKIGIDLTIRSVDSSQYQNRVRSRDFDLIYTGWGQSLSPGNEQNDFFGSEAADREGSRNYAGIKNPAIDYLIKRVIFAKDRTELVDATHALDRVLLWNHYVIPGWTTTATRMARWDRFSHPATLPKYSTGFPTIWWWDATKAAKTGAPK</sequence>
<dbReference type="RefSeq" id="WP_407049030.1">
    <property type="nucleotide sequence ID" value="NZ_CP158568.1"/>
</dbReference>
<dbReference type="PANTHER" id="PTHR30290">
    <property type="entry name" value="PERIPLASMIC BINDING COMPONENT OF ABC TRANSPORTER"/>
    <property type="match status" value="1"/>
</dbReference>
<dbReference type="Pfam" id="PF00496">
    <property type="entry name" value="SBP_bac_5"/>
    <property type="match status" value="1"/>
</dbReference>
<comment type="similarity">
    <text evidence="2">Belongs to the bacterial solute-binding protein 5 family.</text>
</comment>
<comment type="subcellular location">
    <subcellularLocation>
        <location evidence="1">Periplasm</location>
    </subcellularLocation>
</comment>
<dbReference type="Gene3D" id="3.10.105.10">
    <property type="entry name" value="Dipeptide-binding Protein, Domain 3"/>
    <property type="match status" value="1"/>
</dbReference>
<dbReference type="AlphaFoldDB" id="A0AAU7XB76"/>
<dbReference type="KEGG" id="mflg:ABS361_18000"/>
<dbReference type="PANTHER" id="PTHR30290:SF64">
    <property type="entry name" value="ABC TRANSPORTER PERIPLASMIC BINDING PROTEIN"/>
    <property type="match status" value="1"/>
</dbReference>
<dbReference type="GO" id="GO:0015833">
    <property type="term" value="P:peptide transport"/>
    <property type="evidence" value="ECO:0007669"/>
    <property type="project" value="TreeGrafter"/>
</dbReference>